<sequence length="104" mass="10731">MRNRVAGGRTRSLVTAGLVTLLMLGTGQLAFAQDSTTRLPFNVAGPVGIAVAAIGLSGMLLGLWRFSRKLAKAKAADTAVIPVVEPAAPVAQPVTEPRTPARTP</sequence>
<evidence type="ECO:0000256" key="1">
    <source>
        <dbReference type="SAM" id="Phobius"/>
    </source>
</evidence>
<comment type="caution">
    <text evidence="2">The sequence shown here is derived from an EMBL/GenBank/DDBJ whole genome shotgun (WGS) entry which is preliminary data.</text>
</comment>
<evidence type="ECO:0000313" key="2">
    <source>
        <dbReference type="EMBL" id="MBP2322696.1"/>
    </source>
</evidence>
<keyword evidence="3" id="KW-1185">Reference proteome</keyword>
<feature type="transmembrane region" description="Helical" evidence="1">
    <location>
        <begin position="42"/>
        <end position="64"/>
    </location>
</feature>
<evidence type="ECO:0000313" key="3">
    <source>
        <dbReference type="Proteomes" id="UP001519332"/>
    </source>
</evidence>
<dbReference type="EMBL" id="JAGINW010000001">
    <property type="protein sequence ID" value="MBP2322696.1"/>
    <property type="molecule type" value="Genomic_DNA"/>
</dbReference>
<gene>
    <name evidence="2" type="ORF">JOF56_003081</name>
</gene>
<keyword evidence="1" id="KW-0472">Membrane</keyword>
<accession>A0ABS4TE51</accession>
<evidence type="ECO:0008006" key="4">
    <source>
        <dbReference type="Google" id="ProtNLM"/>
    </source>
</evidence>
<protein>
    <recommendedName>
        <fullName evidence="4">Lipopolysaccharide assembly protein A domain-containing protein</fullName>
    </recommendedName>
</protein>
<name>A0ABS4TE51_9PSEU</name>
<reference evidence="2 3" key="1">
    <citation type="submission" date="2021-03" db="EMBL/GenBank/DDBJ databases">
        <title>Sequencing the genomes of 1000 actinobacteria strains.</title>
        <authorList>
            <person name="Klenk H.-P."/>
        </authorList>
    </citation>
    <scope>NUCLEOTIDE SEQUENCE [LARGE SCALE GENOMIC DNA]</scope>
    <source>
        <strain evidence="2 3">DSM 46670</strain>
    </source>
</reference>
<keyword evidence="1" id="KW-1133">Transmembrane helix</keyword>
<organism evidence="2 3">
    <name type="scientific">Kibdelosporangium banguiense</name>
    <dbReference type="NCBI Taxonomy" id="1365924"/>
    <lineage>
        <taxon>Bacteria</taxon>
        <taxon>Bacillati</taxon>
        <taxon>Actinomycetota</taxon>
        <taxon>Actinomycetes</taxon>
        <taxon>Pseudonocardiales</taxon>
        <taxon>Pseudonocardiaceae</taxon>
        <taxon>Kibdelosporangium</taxon>
    </lineage>
</organism>
<dbReference type="RefSeq" id="WP_209638329.1">
    <property type="nucleotide sequence ID" value="NZ_JAGINW010000001.1"/>
</dbReference>
<dbReference type="Proteomes" id="UP001519332">
    <property type="component" value="Unassembled WGS sequence"/>
</dbReference>
<proteinExistence type="predicted"/>
<keyword evidence="1" id="KW-0812">Transmembrane</keyword>